<sequence length="262" mass="27548">MSAPLAARDVVLVTGASSGIGEAIARRLAARGCRLALAARSAPELERVAAACRAAGGEAATFPTDVAEEAPCRAFVAGAAARYGRIDALVNNAGISMELRFEEIADLALVERIMRVNFLGAVYCTHAALPHLRATRGRIAAVSSLTGLSGVPTRTAYAASKHAVRGFFDSLRIELAGSGVSVTVVYPGFVATDIAARSYGTRHVHDAHAMSADACARQVVDAMDRRKREVVMTARGKLGRWLMLLAPALVDRIAARAIARGR</sequence>
<dbReference type="InParanoid" id="W0RNC9"/>
<evidence type="ECO:0000259" key="4">
    <source>
        <dbReference type="SMART" id="SM00822"/>
    </source>
</evidence>
<dbReference type="SUPFAM" id="SSF51735">
    <property type="entry name" value="NAD(P)-binding Rossmann-fold domains"/>
    <property type="match status" value="1"/>
</dbReference>
<organism evidence="5 6">
    <name type="scientific">Gemmatirosa kalamazoonensis</name>
    <dbReference type="NCBI Taxonomy" id="861299"/>
    <lineage>
        <taxon>Bacteria</taxon>
        <taxon>Pseudomonadati</taxon>
        <taxon>Gemmatimonadota</taxon>
        <taxon>Gemmatimonadia</taxon>
        <taxon>Gemmatimonadales</taxon>
        <taxon>Gemmatimonadaceae</taxon>
        <taxon>Gemmatirosa</taxon>
    </lineage>
</organism>
<dbReference type="NCBIfam" id="NF004825">
    <property type="entry name" value="PRK06181.1"/>
    <property type="match status" value="1"/>
</dbReference>
<proteinExistence type="inferred from homology"/>
<dbReference type="Gene3D" id="3.40.50.720">
    <property type="entry name" value="NAD(P)-binding Rossmann-like Domain"/>
    <property type="match status" value="1"/>
</dbReference>
<gene>
    <name evidence="5" type="ORF">J421_4711</name>
</gene>
<dbReference type="Pfam" id="PF00106">
    <property type="entry name" value="adh_short"/>
    <property type="match status" value="1"/>
</dbReference>
<dbReference type="SMART" id="SM00822">
    <property type="entry name" value="PKS_KR"/>
    <property type="match status" value="1"/>
</dbReference>
<evidence type="ECO:0000256" key="2">
    <source>
        <dbReference type="ARBA" id="ARBA00023002"/>
    </source>
</evidence>
<feature type="domain" description="Ketoreductase" evidence="4">
    <location>
        <begin position="9"/>
        <end position="193"/>
    </location>
</feature>
<evidence type="ECO:0000313" key="5">
    <source>
        <dbReference type="EMBL" id="AHG92246.1"/>
    </source>
</evidence>
<keyword evidence="5" id="KW-0614">Plasmid</keyword>
<dbReference type="PANTHER" id="PTHR44196">
    <property type="entry name" value="DEHYDROGENASE/REDUCTASE SDR FAMILY MEMBER 7B"/>
    <property type="match status" value="1"/>
</dbReference>
<accession>W0RNC9</accession>
<dbReference type="HOGENOM" id="CLU_010194_2_1_0"/>
<dbReference type="Proteomes" id="UP000019151">
    <property type="component" value="Plasmid 1"/>
</dbReference>
<dbReference type="PANTHER" id="PTHR44196:SF1">
    <property type="entry name" value="DEHYDROGENASE_REDUCTASE SDR FAMILY MEMBER 7B"/>
    <property type="match status" value="1"/>
</dbReference>
<dbReference type="InterPro" id="IPR036291">
    <property type="entry name" value="NAD(P)-bd_dom_sf"/>
</dbReference>
<dbReference type="PATRIC" id="fig|861299.3.peg.4762"/>
<dbReference type="PROSITE" id="PS00061">
    <property type="entry name" value="ADH_SHORT"/>
    <property type="match status" value="1"/>
</dbReference>
<dbReference type="AlphaFoldDB" id="W0RNC9"/>
<name>W0RNC9_9BACT</name>
<evidence type="ECO:0000313" key="6">
    <source>
        <dbReference type="Proteomes" id="UP000019151"/>
    </source>
</evidence>
<dbReference type="PRINTS" id="PR00080">
    <property type="entry name" value="SDRFAMILY"/>
</dbReference>
<dbReference type="KEGG" id="gba:J421_4711"/>
<comment type="similarity">
    <text evidence="1 3">Belongs to the short-chain dehydrogenases/reductases (SDR) family.</text>
</comment>
<dbReference type="GO" id="GO:0016020">
    <property type="term" value="C:membrane"/>
    <property type="evidence" value="ECO:0007669"/>
    <property type="project" value="TreeGrafter"/>
</dbReference>
<dbReference type="PRINTS" id="PR00081">
    <property type="entry name" value="GDHRDH"/>
</dbReference>
<reference evidence="5 6" key="1">
    <citation type="journal article" date="2014" name="Genome Announc.">
        <title>Genome Sequence and Methylome of Soil Bacterium Gemmatirosa kalamazoonensis KBS708T, a Member of the Rarely Cultivated Gemmatimonadetes Phylum.</title>
        <authorList>
            <person name="Debruyn J.M."/>
            <person name="Radosevich M."/>
            <person name="Wommack K.E."/>
            <person name="Polson S.W."/>
            <person name="Hauser L.J."/>
            <person name="Fawaz M.N."/>
            <person name="Korlach J."/>
            <person name="Tsai Y.C."/>
        </authorList>
    </citation>
    <scope>NUCLEOTIDE SEQUENCE [LARGE SCALE GENOMIC DNA]</scope>
    <source>
        <strain evidence="5 6">KBS708</strain>
        <plasmid evidence="6">Plasmid 1</plasmid>
    </source>
</reference>
<keyword evidence="2" id="KW-0560">Oxidoreductase</keyword>
<dbReference type="RefSeq" id="WP_025413597.1">
    <property type="nucleotide sequence ID" value="NZ_CP007129.1"/>
</dbReference>
<protein>
    <submittedName>
        <fullName evidence="5">Short-chain dehydrogenase/reductase SDR</fullName>
    </submittedName>
</protein>
<keyword evidence="6" id="KW-1185">Reference proteome</keyword>
<dbReference type="EMBL" id="CP007129">
    <property type="protein sequence ID" value="AHG92246.1"/>
    <property type="molecule type" value="Genomic_DNA"/>
</dbReference>
<geneLocation type="plasmid" evidence="5 6">
    <name>1</name>
</geneLocation>
<dbReference type="GO" id="GO:0016491">
    <property type="term" value="F:oxidoreductase activity"/>
    <property type="evidence" value="ECO:0007669"/>
    <property type="project" value="UniProtKB-KW"/>
</dbReference>
<dbReference type="InterPro" id="IPR020904">
    <property type="entry name" value="Sc_DH/Rdtase_CS"/>
</dbReference>
<evidence type="ECO:0000256" key="1">
    <source>
        <dbReference type="ARBA" id="ARBA00006484"/>
    </source>
</evidence>
<dbReference type="InterPro" id="IPR002347">
    <property type="entry name" value="SDR_fam"/>
</dbReference>
<dbReference type="OrthoDB" id="9790266at2"/>
<evidence type="ECO:0000256" key="3">
    <source>
        <dbReference type="RuleBase" id="RU000363"/>
    </source>
</evidence>
<dbReference type="InterPro" id="IPR057326">
    <property type="entry name" value="KR_dom"/>
</dbReference>